<feature type="region of interest" description="Disordered" evidence="1">
    <location>
        <begin position="142"/>
        <end position="174"/>
    </location>
</feature>
<keyword evidence="4" id="KW-1185">Reference proteome</keyword>
<dbReference type="GeneID" id="935579"/>
<dbReference type="KEGG" id="vg:935579"/>
<feature type="region of interest" description="Disordered" evidence="1">
    <location>
        <begin position="392"/>
        <end position="418"/>
    </location>
</feature>
<organism evidence="2 4">
    <name type="scientific">Panine betaherpesvirus 2</name>
    <name type="common">Chimpanzee cytomegalovirus</name>
    <dbReference type="NCBI Taxonomy" id="188763"/>
    <lineage>
        <taxon>Viruses</taxon>
        <taxon>Duplodnaviria</taxon>
        <taxon>Heunggongvirae</taxon>
        <taxon>Peploviricota</taxon>
        <taxon>Herviviricetes</taxon>
        <taxon>Herpesvirales</taxon>
        <taxon>Orthoherpesviridae</taxon>
        <taxon>Betaherpesvirinae</taxon>
        <taxon>Cytomegalovirus</taxon>
        <taxon>Cytomegalovirus paninebeta2</taxon>
    </lineage>
</organism>
<dbReference type="EMBL" id="AF480884">
    <property type="protein sequence ID" value="AAM00663.1"/>
    <property type="molecule type" value="Genomic_DNA"/>
</dbReference>
<feature type="region of interest" description="Disordered" evidence="1">
    <location>
        <begin position="73"/>
        <end position="118"/>
    </location>
</feature>
<reference evidence="3" key="2">
    <citation type="submission" date="2021-05" db="EMBL/GenBank/DDBJ databases">
        <title>Cloning and multi-omic analysis of chimpanzee cytomegalovirus: a resource for comparative functional genomics.</title>
        <authorList>
            <person name="Phan Q.V."/>
        </authorList>
    </citation>
    <scope>NUCLEOTIDE SEQUENCE</scope>
    <source>
        <strain evidence="3">Heberling</strain>
    </source>
</reference>
<dbReference type="RefSeq" id="NP_612657.1">
    <property type="nucleotide sequence ID" value="NC_003521.1"/>
</dbReference>
<feature type="region of interest" description="Disordered" evidence="1">
    <location>
        <begin position="189"/>
        <end position="224"/>
    </location>
</feature>
<evidence type="ECO:0000313" key="3">
    <source>
        <dbReference type="EMBL" id="QXV67765.1"/>
    </source>
</evidence>
<feature type="compositionally biased region" description="Basic residues" evidence="1">
    <location>
        <begin position="148"/>
        <end position="161"/>
    </location>
</feature>
<dbReference type="Proteomes" id="UP000099188">
    <property type="component" value="Segment"/>
</dbReference>
<gene>
    <name evidence="2" type="primary">UL13</name>
    <name evidence="2" type="ORF">CCMVgp015</name>
</gene>
<dbReference type="OrthoDB" id="35327at10239"/>
<reference evidence="2 4" key="1">
    <citation type="journal article" date="2003" name="J. Gen. Virol.">
        <title>The human cytomegalovirus genome revisited: comparison with the chimpanzee cytomegalovirus genome.</title>
        <authorList>
            <person name="Davison A.J."/>
            <person name="Dolan A."/>
            <person name="Akter P."/>
            <person name="Addison C."/>
            <person name="Dargan D.J."/>
            <person name="Alcendor D.J."/>
            <person name="McGeoch D.J."/>
            <person name="Hayward G.S."/>
        </authorList>
    </citation>
    <scope>NUCLEOTIDE SEQUENCE [LARGE SCALE GENOMIC DNA]</scope>
    <source>
        <strain evidence="2">Heberling</strain>
    </source>
</reference>
<accession>Q8QS74</accession>
<protein>
    <submittedName>
        <fullName evidence="2">Protein UL13</fullName>
    </submittedName>
</protein>
<feature type="compositionally biased region" description="Gly residues" evidence="1">
    <location>
        <begin position="295"/>
        <end position="311"/>
    </location>
</feature>
<sequence>MVVVSRGLTSYYLIPLLLCKVPPLLLTWPDSAHGLDIVDEELSHDYEEISVVRFAMQQVGFQMLPAPIMGRRSEIDEDRPSSPAQADVYDVRSPRPPRPPRPRLQSPYHHQERPPLPSGIRWQHEELQFLLQYRQQELLQQREEERRQRQHQQRRRYRWRRPTFPPPDPPSYPARSSILPARFARPSLANGAEQLNARRGYGERRASPSRGMASEPASSVEEEQYRRVVGNVTRRRHHPQHRSYRRRNALVANGRDSLLLARLRINHQRQTRFTGYRCRYFGRNRGSARRRDDGTGSGAAGHGGSRPGGAGFSQLRERIVTDLQLFRLRCHGWTRQASRRIRTRWEEENTVMSDAASRLRAWFSRRTTYWQRTWVPGENPSAEAGELAVPPAADGQVKETSQQSMTVTTEGEREQKTEQRVEKAAKGGEETIEKVETDETRVAEETKVVEEVQVVEEEENVVVEETGREERDRDEDAMIIPWGEWWDEDLLSDLETTAAGTEEVAVEKEEETTKGADADTTTVTASETTDDVIQTNELPCELNNAEEISSGRAVVGTCPRREGPHRSFFRLCLGLWASSHLARRAISVS</sequence>
<evidence type="ECO:0000313" key="4">
    <source>
        <dbReference type="Proteomes" id="UP000099188"/>
    </source>
</evidence>
<feature type="region of interest" description="Disordered" evidence="1">
    <location>
        <begin position="285"/>
        <end position="312"/>
    </location>
</feature>
<dbReference type="EMBL" id="MZ151943">
    <property type="protein sequence ID" value="QXV67765.1"/>
    <property type="molecule type" value="Genomic_DNA"/>
</dbReference>
<evidence type="ECO:0000256" key="1">
    <source>
        <dbReference type="SAM" id="MobiDB-lite"/>
    </source>
</evidence>
<feature type="compositionally biased region" description="Pro residues" evidence="1">
    <location>
        <begin position="163"/>
        <end position="172"/>
    </location>
</feature>
<evidence type="ECO:0000313" key="2">
    <source>
        <dbReference type="EMBL" id="AAM00663.1"/>
    </source>
</evidence>
<feature type="region of interest" description="Disordered" evidence="1">
    <location>
        <begin position="506"/>
        <end position="529"/>
    </location>
</feature>
<proteinExistence type="predicted"/>
<feature type="compositionally biased region" description="Basic and acidic residues" evidence="1">
    <location>
        <begin position="506"/>
        <end position="517"/>
    </location>
</feature>
<name>Q8QS74_9BETA</name>
<feature type="compositionally biased region" description="Polar residues" evidence="1">
    <location>
        <begin position="398"/>
        <end position="409"/>
    </location>
</feature>
<feature type="compositionally biased region" description="Low complexity" evidence="1">
    <location>
        <begin position="518"/>
        <end position="527"/>
    </location>
</feature>